<dbReference type="InterPro" id="IPR000626">
    <property type="entry name" value="Ubiquitin-like_dom"/>
</dbReference>
<keyword evidence="11" id="KW-1185">Reference proteome</keyword>
<dbReference type="InterPro" id="IPR036533">
    <property type="entry name" value="BAG_dom_sf"/>
</dbReference>
<protein>
    <submittedName>
        <fullName evidence="12">BAG family molecular chaperone regulator 2-like isoform X1</fullName>
    </submittedName>
</protein>
<evidence type="ECO:0000256" key="4">
    <source>
        <dbReference type="ARBA" id="ARBA00022833"/>
    </source>
</evidence>
<evidence type="ECO:0000256" key="3">
    <source>
        <dbReference type="ARBA" id="ARBA00022771"/>
    </source>
</evidence>
<accession>A0A6P5WK91</accession>
<dbReference type="PROSITE" id="PS50053">
    <property type="entry name" value="UBIQUITIN_2"/>
    <property type="match status" value="1"/>
</dbReference>
<gene>
    <name evidence="12" type="primary">LOC111275339</name>
</gene>
<keyword evidence="7" id="KW-0143">Chaperone</keyword>
<dbReference type="RefSeq" id="XP_022716373.1">
    <property type="nucleotide sequence ID" value="XM_022860638.1"/>
</dbReference>
<evidence type="ECO:0000256" key="1">
    <source>
        <dbReference type="ARBA" id="ARBA00022723"/>
    </source>
</evidence>
<comment type="function">
    <text evidence="8">Co-chaperone that regulates diverse cellular pathways, such as programmed cell death and stress responses.</text>
</comment>
<evidence type="ECO:0000256" key="5">
    <source>
        <dbReference type="ARBA" id="ARBA00022884"/>
    </source>
</evidence>
<dbReference type="GO" id="GO:0000398">
    <property type="term" value="P:mRNA splicing, via spliceosome"/>
    <property type="evidence" value="ECO:0007669"/>
    <property type="project" value="InterPro"/>
</dbReference>
<dbReference type="InterPro" id="IPR009145">
    <property type="entry name" value="U2AF_small"/>
</dbReference>
<dbReference type="InterPro" id="IPR029071">
    <property type="entry name" value="Ubiquitin-like_domsf"/>
</dbReference>
<keyword evidence="1" id="KW-0479">Metal-binding</keyword>
<keyword evidence="4" id="KW-0862">Zinc</keyword>
<keyword evidence="2" id="KW-0677">Repeat</keyword>
<dbReference type="GO" id="GO:0000774">
    <property type="term" value="F:adenyl-nucleotide exchange factor activity"/>
    <property type="evidence" value="ECO:0007669"/>
    <property type="project" value="TreeGrafter"/>
</dbReference>
<dbReference type="InterPro" id="IPR012677">
    <property type="entry name" value="Nucleotide-bd_a/b_plait_sf"/>
</dbReference>
<evidence type="ECO:0000259" key="10">
    <source>
        <dbReference type="PROSITE" id="PS50053"/>
    </source>
</evidence>
<dbReference type="AlphaFoldDB" id="A0A6P5WK91"/>
<dbReference type="Pfam" id="PF02179">
    <property type="entry name" value="BAG"/>
    <property type="match status" value="1"/>
</dbReference>
<keyword evidence="5" id="KW-0694">RNA-binding</keyword>
<dbReference type="KEGG" id="dzi:111275339"/>
<evidence type="ECO:0000256" key="7">
    <source>
        <dbReference type="ARBA" id="ARBA00023186"/>
    </source>
</evidence>
<keyword evidence="3" id="KW-0863">Zinc-finger</keyword>
<proteinExistence type="predicted"/>
<dbReference type="Gene3D" id="3.30.70.330">
    <property type="match status" value="1"/>
</dbReference>
<name>A0A6P5WK91_DURZI</name>
<dbReference type="GO" id="GO:0003723">
    <property type="term" value="F:RNA binding"/>
    <property type="evidence" value="ECO:0007669"/>
    <property type="project" value="UniProtKB-KW"/>
</dbReference>
<dbReference type="Gene3D" id="3.10.20.90">
    <property type="entry name" value="Phosphatidylinositol 3-kinase Catalytic Subunit, Chain A, domain 1"/>
    <property type="match status" value="1"/>
</dbReference>
<evidence type="ECO:0000313" key="11">
    <source>
        <dbReference type="Proteomes" id="UP000515121"/>
    </source>
</evidence>
<reference evidence="12" key="1">
    <citation type="submission" date="2025-08" db="UniProtKB">
        <authorList>
            <consortium name="RefSeq"/>
        </authorList>
    </citation>
    <scope>IDENTIFICATION</scope>
    <source>
        <tissue evidence="12">Fruit stalk</tissue>
    </source>
</reference>
<evidence type="ECO:0000256" key="9">
    <source>
        <dbReference type="SAM" id="MobiDB-lite"/>
    </source>
</evidence>
<dbReference type="GO" id="GO:0003677">
    <property type="term" value="F:DNA binding"/>
    <property type="evidence" value="ECO:0007669"/>
    <property type="project" value="UniProtKB-KW"/>
</dbReference>
<dbReference type="GO" id="GO:0050821">
    <property type="term" value="P:protein stabilization"/>
    <property type="evidence" value="ECO:0007669"/>
    <property type="project" value="TreeGrafter"/>
</dbReference>
<feature type="region of interest" description="Disordered" evidence="9">
    <location>
        <begin position="330"/>
        <end position="381"/>
    </location>
</feature>
<dbReference type="Gene3D" id="1.20.58.120">
    <property type="entry name" value="BAG domain"/>
    <property type="match status" value="1"/>
</dbReference>
<dbReference type="OrthoDB" id="776628at2759"/>
<dbReference type="InterPro" id="IPR035979">
    <property type="entry name" value="RBD_domain_sf"/>
</dbReference>
<evidence type="ECO:0000256" key="8">
    <source>
        <dbReference type="ARBA" id="ARBA00058673"/>
    </source>
</evidence>
<dbReference type="GO" id="GO:0008270">
    <property type="term" value="F:zinc ion binding"/>
    <property type="evidence" value="ECO:0007669"/>
    <property type="project" value="UniProtKB-KW"/>
</dbReference>
<evidence type="ECO:0000313" key="12">
    <source>
        <dbReference type="RefSeq" id="XP_022716373.1"/>
    </source>
</evidence>
<dbReference type="Proteomes" id="UP000515121">
    <property type="component" value="Unplaced"/>
</dbReference>
<dbReference type="InterPro" id="IPR039773">
    <property type="entry name" value="BAG_chaperone_regulator"/>
</dbReference>
<dbReference type="FunFam" id="3.30.70.330:FF:000318">
    <property type="entry name" value="Zinc finger CCCH domain-containing protein 5"/>
    <property type="match status" value="1"/>
</dbReference>
<dbReference type="PRINTS" id="PR01848">
    <property type="entry name" value="U2AUXFACTOR"/>
</dbReference>
<sequence length="381" mass="43535">MYNGPGLAWEQDEGLEYTDEEIERCYEEFYEDVRTEFLKFGAIVNFKVCRNGSFHLRGNVYVHYKWLESAVIAYHSINGRYFAGKQSFVLAVKEMLSMANKKSIGGGESSVNPKEWEVRPGGMLVQKRDSSSIQTSFSIPTIRVRVKYGSTYHDICISSQASFGDLKKMLADHTGLHPLDQKLTYKNKERDSKAYLDVAGVKDGSKILLVEDIASKERRCLEMLKNAKMEKSSKSLSQIGLEVEKFADQVKALEATVSRGHEVQQMDVDNLTGFLMTSLVRLDELAVKGDLKLQKKILEKKVQKHIETLDAMKLQNKTPRSNGDKIQVKQHEHSMEKGPIATQKEQMQEKQKSLTDQMPTMRQKQRQSEPVVFTTKWETFD</sequence>
<dbReference type="PANTHER" id="PTHR12329">
    <property type="entry name" value="BCL2-ASSOCIATED ATHANOGENE"/>
    <property type="match status" value="1"/>
</dbReference>
<dbReference type="InterPro" id="IPR003103">
    <property type="entry name" value="BAG_domain"/>
</dbReference>
<dbReference type="SUPFAM" id="SSF63491">
    <property type="entry name" value="BAG domain"/>
    <property type="match status" value="1"/>
</dbReference>
<dbReference type="PANTHER" id="PTHR12329:SF11">
    <property type="entry name" value="BAG FAMILY MOLECULAR CHAPERONE REGULATOR 1"/>
    <property type="match status" value="1"/>
</dbReference>
<dbReference type="GO" id="GO:0005737">
    <property type="term" value="C:cytoplasm"/>
    <property type="evidence" value="ECO:0007669"/>
    <property type="project" value="UniProtKB-ARBA"/>
</dbReference>
<evidence type="ECO:0000256" key="6">
    <source>
        <dbReference type="ARBA" id="ARBA00023125"/>
    </source>
</evidence>
<dbReference type="GO" id="GO:0089701">
    <property type="term" value="C:U2AF complex"/>
    <property type="evidence" value="ECO:0007669"/>
    <property type="project" value="InterPro"/>
</dbReference>
<organism evidence="11 12">
    <name type="scientific">Durio zibethinus</name>
    <name type="common">Durian</name>
    <dbReference type="NCBI Taxonomy" id="66656"/>
    <lineage>
        <taxon>Eukaryota</taxon>
        <taxon>Viridiplantae</taxon>
        <taxon>Streptophyta</taxon>
        <taxon>Embryophyta</taxon>
        <taxon>Tracheophyta</taxon>
        <taxon>Spermatophyta</taxon>
        <taxon>Magnoliopsida</taxon>
        <taxon>eudicotyledons</taxon>
        <taxon>Gunneridae</taxon>
        <taxon>Pentapetalae</taxon>
        <taxon>rosids</taxon>
        <taxon>malvids</taxon>
        <taxon>Malvales</taxon>
        <taxon>Malvaceae</taxon>
        <taxon>Helicteroideae</taxon>
        <taxon>Durio</taxon>
    </lineage>
</organism>
<dbReference type="FunFam" id="3.10.20.90:FF:000298">
    <property type="entry name" value="BAG family molecular chaperone regulator 1"/>
    <property type="match status" value="1"/>
</dbReference>
<dbReference type="GO" id="GO:0051087">
    <property type="term" value="F:protein-folding chaperone binding"/>
    <property type="evidence" value="ECO:0007669"/>
    <property type="project" value="InterPro"/>
</dbReference>
<dbReference type="SUPFAM" id="SSF54928">
    <property type="entry name" value="RNA-binding domain, RBD"/>
    <property type="match status" value="1"/>
</dbReference>
<feature type="domain" description="Ubiquitin-like" evidence="10">
    <location>
        <begin position="140"/>
        <end position="210"/>
    </location>
</feature>
<dbReference type="SUPFAM" id="SSF54236">
    <property type="entry name" value="Ubiquitin-like"/>
    <property type="match status" value="1"/>
</dbReference>
<evidence type="ECO:0000256" key="2">
    <source>
        <dbReference type="ARBA" id="ARBA00022737"/>
    </source>
</evidence>
<keyword evidence="6" id="KW-0238">DNA-binding</keyword>
<dbReference type="GeneID" id="111275339"/>